<dbReference type="STRING" id="554065.E1ZDU1"/>
<gene>
    <name evidence="7" type="ORF">CHLNCDRAFT_31055</name>
</gene>
<dbReference type="OrthoDB" id="415696at2759"/>
<evidence type="ECO:0000313" key="7">
    <source>
        <dbReference type="EMBL" id="EFN56086.1"/>
    </source>
</evidence>
<dbReference type="FunCoup" id="E1ZDU1">
    <property type="interactions" value="413"/>
</dbReference>
<dbReference type="GO" id="GO:0005759">
    <property type="term" value="C:mitochondrial matrix"/>
    <property type="evidence" value="ECO:0007669"/>
    <property type="project" value="TreeGrafter"/>
</dbReference>
<protein>
    <recommendedName>
        <fullName evidence="6">Glutaredoxin domain-containing protein</fullName>
    </recommendedName>
</protein>
<evidence type="ECO:0000256" key="2">
    <source>
        <dbReference type="ARBA" id="ARBA00022723"/>
    </source>
</evidence>
<dbReference type="Pfam" id="PF00462">
    <property type="entry name" value="Glutaredoxin"/>
    <property type="match status" value="1"/>
</dbReference>
<evidence type="ECO:0000256" key="3">
    <source>
        <dbReference type="ARBA" id="ARBA00023004"/>
    </source>
</evidence>
<keyword evidence="3" id="KW-0408">Iron</keyword>
<evidence type="ECO:0000256" key="5">
    <source>
        <dbReference type="SAM" id="MobiDB-lite"/>
    </source>
</evidence>
<dbReference type="RefSeq" id="XP_005848188.1">
    <property type="nucleotide sequence ID" value="XM_005848126.1"/>
</dbReference>
<dbReference type="SUPFAM" id="SSF52833">
    <property type="entry name" value="Thioredoxin-like"/>
    <property type="match status" value="1"/>
</dbReference>
<dbReference type="InterPro" id="IPR033658">
    <property type="entry name" value="GRX_PICOT-like"/>
</dbReference>
<dbReference type="Gene3D" id="3.40.30.10">
    <property type="entry name" value="Glutaredoxin"/>
    <property type="match status" value="1"/>
</dbReference>
<dbReference type="PROSITE" id="PS51354">
    <property type="entry name" value="GLUTAREDOXIN_2"/>
    <property type="match status" value="1"/>
</dbReference>
<dbReference type="GO" id="GO:0046872">
    <property type="term" value="F:metal ion binding"/>
    <property type="evidence" value="ECO:0007669"/>
    <property type="project" value="UniProtKB-KW"/>
</dbReference>
<evidence type="ECO:0000256" key="4">
    <source>
        <dbReference type="ARBA" id="ARBA00023014"/>
    </source>
</evidence>
<evidence type="ECO:0000259" key="6">
    <source>
        <dbReference type="Pfam" id="PF00462"/>
    </source>
</evidence>
<dbReference type="eggNOG" id="KOG0911">
    <property type="taxonomic scope" value="Eukaryota"/>
</dbReference>
<dbReference type="InParanoid" id="E1ZDU1"/>
<evidence type="ECO:0000256" key="1">
    <source>
        <dbReference type="ARBA" id="ARBA00008983"/>
    </source>
</evidence>
<proteinExistence type="inferred from homology"/>
<comment type="similarity">
    <text evidence="1">Belongs to the glutaredoxin family. CGFS subfamily.</text>
</comment>
<dbReference type="OMA" id="WNITWME"/>
<keyword evidence="8" id="KW-1185">Reference proteome</keyword>
<accession>E1ZDU1</accession>
<organism evidence="8">
    <name type="scientific">Chlorella variabilis</name>
    <name type="common">Green alga</name>
    <dbReference type="NCBI Taxonomy" id="554065"/>
    <lineage>
        <taxon>Eukaryota</taxon>
        <taxon>Viridiplantae</taxon>
        <taxon>Chlorophyta</taxon>
        <taxon>core chlorophytes</taxon>
        <taxon>Trebouxiophyceae</taxon>
        <taxon>Chlorellales</taxon>
        <taxon>Chlorellaceae</taxon>
        <taxon>Chlorella clade</taxon>
        <taxon>Chlorella</taxon>
    </lineage>
</organism>
<reference evidence="7 8" key="1">
    <citation type="journal article" date="2010" name="Plant Cell">
        <title>The Chlorella variabilis NC64A genome reveals adaptation to photosymbiosis, coevolution with viruses, and cryptic sex.</title>
        <authorList>
            <person name="Blanc G."/>
            <person name="Duncan G."/>
            <person name="Agarkova I."/>
            <person name="Borodovsky M."/>
            <person name="Gurnon J."/>
            <person name="Kuo A."/>
            <person name="Lindquist E."/>
            <person name="Lucas S."/>
            <person name="Pangilinan J."/>
            <person name="Polle J."/>
            <person name="Salamov A."/>
            <person name="Terry A."/>
            <person name="Yamada T."/>
            <person name="Dunigan D.D."/>
            <person name="Grigoriev I.V."/>
            <person name="Claverie J.M."/>
            <person name="Van Etten J.L."/>
        </authorList>
    </citation>
    <scope>NUCLEOTIDE SEQUENCE [LARGE SCALE GENOMIC DNA]</scope>
    <source>
        <strain evidence="7 8">NC64A</strain>
    </source>
</reference>
<feature type="region of interest" description="Disordered" evidence="5">
    <location>
        <begin position="15"/>
        <end position="42"/>
    </location>
</feature>
<dbReference type="PANTHER" id="PTHR10293">
    <property type="entry name" value="GLUTAREDOXIN FAMILY MEMBER"/>
    <property type="match status" value="1"/>
</dbReference>
<dbReference type="Proteomes" id="UP000008141">
    <property type="component" value="Unassembled WGS sequence"/>
</dbReference>
<feature type="domain" description="Glutaredoxin" evidence="6">
    <location>
        <begin position="213"/>
        <end position="280"/>
    </location>
</feature>
<dbReference type="GO" id="GO:0051536">
    <property type="term" value="F:iron-sulfur cluster binding"/>
    <property type="evidence" value="ECO:0007669"/>
    <property type="project" value="UniProtKB-KW"/>
</dbReference>
<dbReference type="KEGG" id="cvr:CHLNCDRAFT_31055"/>
<name>E1ZDU1_CHLVA</name>
<keyword evidence="2" id="KW-0479">Metal-binding</keyword>
<keyword evidence="4" id="KW-0411">Iron-sulfur</keyword>
<dbReference type="PANTHER" id="PTHR10293:SF45">
    <property type="entry name" value="BIFUNCTIONAL MONOTHIOL GLUTAREDOXIN-S16, CHLOROPLASTIC"/>
    <property type="match status" value="1"/>
</dbReference>
<dbReference type="CDD" id="cd03028">
    <property type="entry name" value="GRX_PICOT_like"/>
    <property type="match status" value="1"/>
</dbReference>
<dbReference type="AlphaFoldDB" id="E1ZDU1"/>
<dbReference type="GeneID" id="17355313"/>
<sequence>MQALAAATACMPMARLAAPRQQQRQQRHAPAAASRRQQPCRRSAARRLVMVTAEAGTSGAAAASQLQAFSQTAPQRVLGADGKLAEFPTTAGVYAVYDSSGTLHYLGLSRKIAVSLATHVEALPEGLVHSVKVLEVPEASKEELQEAWKAWMQEAVAEAGAIPPGNASGQTLWQQRRPRAAKPEIRLTPGKGVQDLTCSVEDLVDQVVKTCKVVAFVKGTRTQPQCGFSYKVLTILQESGADFEVVNVLDDVYNPGLREAIKNYSAWPTIPQVFVGGEFIGGADIVEEMNGSGELKTALQQAGAVRG</sequence>
<dbReference type="InterPro" id="IPR004480">
    <property type="entry name" value="Monothiol_GRX-rel"/>
</dbReference>
<dbReference type="EMBL" id="GL433843">
    <property type="protein sequence ID" value="EFN56086.1"/>
    <property type="molecule type" value="Genomic_DNA"/>
</dbReference>
<evidence type="ECO:0000313" key="8">
    <source>
        <dbReference type="Proteomes" id="UP000008141"/>
    </source>
</evidence>
<dbReference type="InterPro" id="IPR002109">
    <property type="entry name" value="Glutaredoxin"/>
</dbReference>
<dbReference type="InterPro" id="IPR036249">
    <property type="entry name" value="Thioredoxin-like_sf"/>
</dbReference>